<dbReference type="Proteomes" id="UP000092713">
    <property type="component" value="Unassembled WGS sequence"/>
</dbReference>
<proteinExistence type="predicted"/>
<evidence type="ECO:0000313" key="1">
    <source>
        <dbReference type="EMBL" id="OBV38007.1"/>
    </source>
</evidence>
<gene>
    <name evidence="1" type="ORF">ASR47_1004282</name>
</gene>
<sequence length="278" mass="30276">MSIAIKSYTAPVAAYAPVHDKFSSKNSDSTSALPSNSNAAVTASISDAARALYSSSSADEPQARISDTHLKNAYAKGQRDVYNFGQLIAGGNYNKEDLLPTTDDAGRLALGQKSLDYAIGLSQIPSKNVPNPFGAMARNDLSAIVYGDNDAYTEAERYAAYAELSKQDETYFSQLYAKVTNGGDNRHIFKGIMDYFDELPPVEKAAYREGFRDSIDSLYQEQTAQWGPLALIKQAAGGNDAQLSQSVTDQAHARHKTLQSVLEKAFELSKVKISYQTR</sequence>
<accession>A0A1A7BWX0</accession>
<name>A0A1A7BWX0_9BURK</name>
<evidence type="ECO:0000313" key="2">
    <source>
        <dbReference type="Proteomes" id="UP000092713"/>
    </source>
</evidence>
<keyword evidence="2" id="KW-1185">Reference proteome</keyword>
<reference evidence="1 2" key="1">
    <citation type="submission" date="2016-04" db="EMBL/GenBank/DDBJ databases">
        <title>Draft genome sequence of Janthinobacterium psychrotolerans sp. nov., isolated from freshwater sediments in Denmark.</title>
        <authorList>
            <person name="Gong X."/>
            <person name="Skrivergaard S."/>
            <person name="Korsgaard B.S."/>
            <person name="Schreiber L."/>
            <person name="Marshall I.P."/>
            <person name="Finster K."/>
            <person name="Schramm A."/>
        </authorList>
    </citation>
    <scope>NUCLEOTIDE SEQUENCE [LARGE SCALE GENOMIC DNA]</scope>
    <source>
        <strain evidence="1 2">S3-2</strain>
    </source>
</reference>
<protein>
    <submittedName>
        <fullName evidence="1">Uncharacterized protein</fullName>
    </submittedName>
</protein>
<dbReference type="AlphaFoldDB" id="A0A1A7BWX0"/>
<dbReference type="EMBL" id="LOCQ01000059">
    <property type="protein sequence ID" value="OBV38007.1"/>
    <property type="molecule type" value="Genomic_DNA"/>
</dbReference>
<comment type="caution">
    <text evidence="1">The sequence shown here is derived from an EMBL/GenBank/DDBJ whole genome shotgun (WGS) entry which is preliminary data.</text>
</comment>
<organism evidence="1 2">
    <name type="scientific">Janthinobacterium psychrotolerans</name>
    <dbReference type="NCBI Taxonomy" id="1747903"/>
    <lineage>
        <taxon>Bacteria</taxon>
        <taxon>Pseudomonadati</taxon>
        <taxon>Pseudomonadota</taxon>
        <taxon>Betaproteobacteria</taxon>
        <taxon>Burkholderiales</taxon>
        <taxon>Oxalobacteraceae</taxon>
        <taxon>Janthinobacterium</taxon>
    </lineage>
</organism>
<dbReference type="RefSeq" id="WP_217270597.1">
    <property type="nucleotide sequence ID" value="NZ_LOCQ01000059.1"/>
</dbReference>